<organism evidence="2 3">
    <name type="scientific">Actinomadura fibrosa</name>
    <dbReference type="NCBI Taxonomy" id="111802"/>
    <lineage>
        <taxon>Bacteria</taxon>
        <taxon>Bacillati</taxon>
        <taxon>Actinomycetota</taxon>
        <taxon>Actinomycetes</taxon>
        <taxon>Streptosporangiales</taxon>
        <taxon>Thermomonosporaceae</taxon>
        <taxon>Actinomadura</taxon>
    </lineage>
</organism>
<proteinExistence type="predicted"/>
<accession>A0ABW2XNW9</accession>
<sequence length="100" mass="10190">MVQLGGWTAWSVPGDAGFGDAHDAGVAVGARDRQARQVVQGEDAAASGDSLVEILVAADELAGQTQLIPDPPRGHVPGGSPVTGVQEQVGVTKVGHVRMR</sequence>
<gene>
    <name evidence="2" type="ORF">ACFQZM_23315</name>
</gene>
<reference evidence="3" key="1">
    <citation type="journal article" date="2019" name="Int. J. Syst. Evol. Microbiol.">
        <title>The Global Catalogue of Microorganisms (GCM) 10K type strain sequencing project: providing services to taxonomists for standard genome sequencing and annotation.</title>
        <authorList>
            <consortium name="The Broad Institute Genomics Platform"/>
            <consortium name="The Broad Institute Genome Sequencing Center for Infectious Disease"/>
            <person name="Wu L."/>
            <person name="Ma J."/>
        </authorList>
    </citation>
    <scope>NUCLEOTIDE SEQUENCE [LARGE SCALE GENOMIC DNA]</scope>
    <source>
        <strain evidence="3">JCM 9371</strain>
    </source>
</reference>
<evidence type="ECO:0000256" key="1">
    <source>
        <dbReference type="SAM" id="MobiDB-lite"/>
    </source>
</evidence>
<protein>
    <submittedName>
        <fullName evidence="2">Uncharacterized protein</fullName>
    </submittedName>
</protein>
<name>A0ABW2XNW9_9ACTN</name>
<evidence type="ECO:0000313" key="3">
    <source>
        <dbReference type="Proteomes" id="UP001597063"/>
    </source>
</evidence>
<dbReference type="EMBL" id="JBHTGP010000012">
    <property type="protein sequence ID" value="MFD0687445.1"/>
    <property type="molecule type" value="Genomic_DNA"/>
</dbReference>
<keyword evidence="3" id="KW-1185">Reference proteome</keyword>
<feature type="region of interest" description="Disordered" evidence="1">
    <location>
        <begin position="66"/>
        <end position="91"/>
    </location>
</feature>
<comment type="caution">
    <text evidence="2">The sequence shown here is derived from an EMBL/GenBank/DDBJ whole genome shotgun (WGS) entry which is preliminary data.</text>
</comment>
<dbReference type="Proteomes" id="UP001597063">
    <property type="component" value="Unassembled WGS sequence"/>
</dbReference>
<evidence type="ECO:0000313" key="2">
    <source>
        <dbReference type="EMBL" id="MFD0687445.1"/>
    </source>
</evidence>
<dbReference type="RefSeq" id="WP_131758396.1">
    <property type="nucleotide sequence ID" value="NZ_CAACUY010000050.1"/>
</dbReference>